<name>A0A7T3FX02_9EURY</name>
<dbReference type="NCBIfam" id="NF041919">
    <property type="entry name" value="SAMP2"/>
    <property type="match status" value="1"/>
</dbReference>
<dbReference type="Pfam" id="PF21965">
    <property type="entry name" value="SAMP2"/>
    <property type="match status" value="1"/>
</dbReference>
<keyword evidence="2" id="KW-1185">Reference proteome</keyword>
<dbReference type="InterPro" id="IPR053834">
    <property type="entry name" value="SAMP2_halobacteria"/>
</dbReference>
<reference evidence="1 2" key="1">
    <citation type="submission" date="2020-12" db="EMBL/GenBank/DDBJ databases">
        <title>Halosimplex halophilum sp. nov. and Halosimplex salinum sp. nov., two new members of the genus Halosimplex.</title>
        <authorList>
            <person name="Cui H.L."/>
        </authorList>
    </citation>
    <scope>NUCLEOTIDE SEQUENCE [LARGE SCALE GENOMIC DNA]</scope>
    <source>
        <strain evidence="1 2">YGH94</strain>
    </source>
</reference>
<dbReference type="RefSeq" id="WP_198060660.1">
    <property type="nucleotide sequence ID" value="NZ_CP065856.1"/>
</dbReference>
<dbReference type="Gene3D" id="4.10.410.50">
    <property type="match status" value="1"/>
</dbReference>
<dbReference type="SUPFAM" id="SSF54285">
    <property type="entry name" value="MoaD/ThiS"/>
    <property type="match status" value="1"/>
</dbReference>
<dbReference type="OrthoDB" id="104640at2157"/>
<dbReference type="EMBL" id="CP065856">
    <property type="protein sequence ID" value="QPV61838.1"/>
    <property type="molecule type" value="Genomic_DNA"/>
</dbReference>
<dbReference type="InterPro" id="IPR016155">
    <property type="entry name" value="Mopterin_synth/thiamin_S_b"/>
</dbReference>
<evidence type="ECO:0000313" key="2">
    <source>
        <dbReference type="Proteomes" id="UP000595001"/>
    </source>
</evidence>
<dbReference type="KEGG" id="hlt:I7X12_13900"/>
<dbReference type="Proteomes" id="UP000595001">
    <property type="component" value="Chromosome"/>
</dbReference>
<dbReference type="InterPro" id="IPR053833">
    <property type="entry name" value="SAMP2"/>
</dbReference>
<gene>
    <name evidence="1" type="ORF">I7X12_13900</name>
</gene>
<proteinExistence type="predicted"/>
<dbReference type="AlphaFoldDB" id="A0A7T3FX02"/>
<dbReference type="InterPro" id="IPR053752">
    <property type="entry name" value="SAM_domain_containing"/>
</dbReference>
<organism evidence="1 2">
    <name type="scientific">Halosimplex litoreum</name>
    <dbReference type="NCBI Taxonomy" id="1198301"/>
    <lineage>
        <taxon>Archaea</taxon>
        <taxon>Methanobacteriati</taxon>
        <taxon>Methanobacteriota</taxon>
        <taxon>Stenosarchaea group</taxon>
        <taxon>Halobacteria</taxon>
        <taxon>Halobacteriales</taxon>
        <taxon>Haloarculaceae</taxon>
        <taxon>Halosimplex</taxon>
    </lineage>
</organism>
<protein>
    <submittedName>
        <fullName evidence="1">MoaD/ThiS family protein</fullName>
    </submittedName>
</protein>
<sequence length="66" mass="6988">MRVTVAVAGEDTREVEVEAGATYADLLAPLPYSAHQVSVLVDGRPVPEDAPVETDEVEVLRLVKGG</sequence>
<evidence type="ECO:0000313" key="1">
    <source>
        <dbReference type="EMBL" id="QPV61838.1"/>
    </source>
</evidence>
<dbReference type="GeneID" id="60589607"/>
<accession>A0A7T3FX02</accession>